<comment type="caution">
    <text evidence="1">The sequence shown here is derived from an EMBL/GenBank/DDBJ whole genome shotgun (WGS) entry which is preliminary data.</text>
</comment>
<protein>
    <submittedName>
        <fullName evidence="1">Uncharacterized protein</fullName>
    </submittedName>
</protein>
<evidence type="ECO:0000313" key="1">
    <source>
        <dbReference type="EMBL" id="TEU51398.1"/>
    </source>
</evidence>
<dbReference type="RefSeq" id="WP_059668903.1">
    <property type="nucleotide sequence ID" value="NZ_SNSG01000004.1"/>
</dbReference>
<dbReference type="Proteomes" id="UP000298234">
    <property type="component" value="Unassembled WGS sequence"/>
</dbReference>
<gene>
    <name evidence="1" type="ORF">E3D37_08270</name>
</gene>
<proteinExistence type="predicted"/>
<dbReference type="AlphaFoldDB" id="A0AAX2RVV6"/>
<accession>A0AAX2RVV6</accession>
<dbReference type="EMBL" id="SNSQ01000007">
    <property type="protein sequence ID" value="TEU51398.1"/>
    <property type="molecule type" value="Genomic_DNA"/>
</dbReference>
<organism evidence="1 2">
    <name type="scientific">Burkholderia cepacia</name>
    <name type="common">Pseudomonas cepacia</name>
    <dbReference type="NCBI Taxonomy" id="292"/>
    <lineage>
        <taxon>Bacteria</taxon>
        <taxon>Pseudomonadati</taxon>
        <taxon>Pseudomonadota</taxon>
        <taxon>Betaproteobacteria</taxon>
        <taxon>Burkholderiales</taxon>
        <taxon>Burkholderiaceae</taxon>
        <taxon>Burkholderia</taxon>
        <taxon>Burkholderia cepacia complex</taxon>
    </lineage>
</organism>
<reference evidence="1 2" key="1">
    <citation type="submission" date="2019-03" db="EMBL/GenBank/DDBJ databases">
        <title>Burkholderia cepacia outbreak.</title>
        <authorList>
            <person name="Farzana R."/>
            <person name="Walsh T.R."/>
        </authorList>
    </citation>
    <scope>NUCLEOTIDE SEQUENCE [LARGE SCALE GENOMIC DNA]</scope>
    <source>
        <strain evidence="2">d13</strain>
    </source>
</reference>
<sequence>MRKRTWKSLHATSLSEAFELCVEHADEQRRPAKVLADLMGVEVKTLYRWLADTSMPLNRVRQFEEFCGARFVSEYLCVADGRRVVIEIPTGRRPRVTDLASLQSAFADAVAVACRYYESGHEQAEAVAALTHAMTQAGYHRENVTKDRAPELRFDAAEAE</sequence>
<name>A0AAX2RVV6_BURCE</name>
<evidence type="ECO:0000313" key="2">
    <source>
        <dbReference type="Proteomes" id="UP000298234"/>
    </source>
</evidence>